<keyword evidence="3" id="KW-1185">Reference proteome</keyword>
<gene>
    <name evidence="2" type="ORF">MNEG_16025</name>
</gene>
<dbReference type="GeneID" id="25733744"/>
<sequence>MATIHLHQFLDDTASAMPTPPPLSPLEWGRECGGGAGGGGGGDSVEEWAAAAAATVLGGVAPPAPLPLQQQQYQYQPQYCQPPAPAAWPPHAAPAGGGGPLLKPPQAGMAMGASGLSCARGDLGSACSNASTVVGIEVAPSLATMF</sequence>
<protein>
    <submittedName>
        <fullName evidence="2">Uncharacterized protein</fullName>
    </submittedName>
</protein>
<reference evidence="2 3" key="1">
    <citation type="journal article" date="2013" name="BMC Genomics">
        <title>Reconstruction of the lipid metabolism for the microalga Monoraphidium neglectum from its genome sequence reveals characteristics suitable for biofuel production.</title>
        <authorList>
            <person name="Bogen C."/>
            <person name="Al-Dilaimi A."/>
            <person name="Albersmeier A."/>
            <person name="Wichmann J."/>
            <person name="Grundmann M."/>
            <person name="Rupp O."/>
            <person name="Lauersen K.J."/>
            <person name="Blifernez-Klassen O."/>
            <person name="Kalinowski J."/>
            <person name="Goesmann A."/>
            <person name="Mussgnug J.H."/>
            <person name="Kruse O."/>
        </authorList>
    </citation>
    <scope>NUCLEOTIDE SEQUENCE [LARGE SCALE GENOMIC DNA]</scope>
    <source>
        <strain evidence="2 3">SAG 48.87</strain>
    </source>
</reference>
<evidence type="ECO:0000313" key="2">
    <source>
        <dbReference type="EMBL" id="KIY91937.1"/>
    </source>
</evidence>
<dbReference type="RefSeq" id="XP_013890957.1">
    <property type="nucleotide sequence ID" value="XM_014035503.1"/>
</dbReference>
<evidence type="ECO:0000313" key="3">
    <source>
        <dbReference type="Proteomes" id="UP000054498"/>
    </source>
</evidence>
<feature type="region of interest" description="Disordered" evidence="1">
    <location>
        <begin position="13"/>
        <end position="44"/>
    </location>
</feature>
<accession>A0A0D2IVF6</accession>
<evidence type="ECO:0000256" key="1">
    <source>
        <dbReference type="SAM" id="MobiDB-lite"/>
    </source>
</evidence>
<dbReference type="EMBL" id="KK106118">
    <property type="protein sequence ID" value="KIY91937.1"/>
    <property type="molecule type" value="Genomic_DNA"/>
</dbReference>
<name>A0A0D2IVF6_9CHLO</name>
<proteinExistence type="predicted"/>
<dbReference type="Proteomes" id="UP000054498">
    <property type="component" value="Unassembled WGS sequence"/>
</dbReference>
<feature type="compositionally biased region" description="Gly residues" evidence="1">
    <location>
        <begin position="31"/>
        <end position="43"/>
    </location>
</feature>
<dbReference type="AlphaFoldDB" id="A0A0D2IVF6"/>
<organism evidence="2 3">
    <name type="scientific">Monoraphidium neglectum</name>
    <dbReference type="NCBI Taxonomy" id="145388"/>
    <lineage>
        <taxon>Eukaryota</taxon>
        <taxon>Viridiplantae</taxon>
        <taxon>Chlorophyta</taxon>
        <taxon>core chlorophytes</taxon>
        <taxon>Chlorophyceae</taxon>
        <taxon>CS clade</taxon>
        <taxon>Sphaeropleales</taxon>
        <taxon>Selenastraceae</taxon>
        <taxon>Monoraphidium</taxon>
    </lineage>
</organism>
<dbReference type="KEGG" id="mng:MNEG_16025"/>